<comment type="caution">
    <text evidence="2">The sequence shown here is derived from an EMBL/GenBank/DDBJ whole genome shotgun (WGS) entry which is preliminary data.</text>
</comment>
<feature type="domain" description="Plasmid pRiA4b Orf3-like" evidence="1">
    <location>
        <begin position="19"/>
        <end position="152"/>
    </location>
</feature>
<name>A0ABV6Y4B7_9HYPH</name>
<dbReference type="EMBL" id="JBHOMY010000011">
    <property type="protein sequence ID" value="MFC1456020.1"/>
    <property type="molecule type" value="Genomic_DNA"/>
</dbReference>
<accession>A0ABV6Y4B7</accession>
<evidence type="ECO:0000313" key="3">
    <source>
        <dbReference type="Proteomes" id="UP001593940"/>
    </source>
</evidence>
<sequence>MPKPTPSEPKAPDPSPTPKILQFKVWLIGLSPVIWRRVQVPDSLTLRQLHGVIQVVMGWEGIHLFQFVLRARRFGSMELAARSPDVALSELRLRQGTRFRYEYDLNGPWEHEVRLESRHEADPQRTYPICLDGDGSCPPEDCGGVASFLAQREACITLETSYDFAVLADFVDQLALKRSTGTSIDAEEVDQVREALERLEVRQGSQGKPFSRKDVNERLSKTEYLELMHQQWWSRALQWLVKAPGSPESARKGVVTLTEV</sequence>
<organism evidence="2 3">
    <name type="scientific">Microvirga arabica</name>
    <dbReference type="NCBI Taxonomy" id="1128671"/>
    <lineage>
        <taxon>Bacteria</taxon>
        <taxon>Pseudomonadati</taxon>
        <taxon>Pseudomonadota</taxon>
        <taxon>Alphaproteobacteria</taxon>
        <taxon>Hyphomicrobiales</taxon>
        <taxon>Methylobacteriaceae</taxon>
        <taxon>Microvirga</taxon>
    </lineage>
</organism>
<gene>
    <name evidence="2" type="ORF">ACETIH_04625</name>
</gene>
<evidence type="ECO:0000259" key="1">
    <source>
        <dbReference type="Pfam" id="PF07929"/>
    </source>
</evidence>
<dbReference type="InterPro" id="IPR024047">
    <property type="entry name" value="MM3350-like_sf"/>
</dbReference>
<dbReference type="RefSeq" id="WP_377028954.1">
    <property type="nucleotide sequence ID" value="NZ_JBHOMY010000011.1"/>
</dbReference>
<reference evidence="2 3" key="1">
    <citation type="submission" date="2024-09" db="EMBL/GenBank/DDBJ databases">
        <title>Nodulacao em especies de Leguminosae Basais da Amazonia e Caracterizacao dos Rizobios e Bacterias Associadas aos Nodulos.</title>
        <authorList>
            <person name="Jambeiro I.C.A."/>
            <person name="Lopes I.S."/>
            <person name="Aguiar E.R.G.R."/>
            <person name="Santos A.F.J."/>
            <person name="Dos Santos J.M.F."/>
            <person name="Gross E."/>
        </authorList>
    </citation>
    <scope>NUCLEOTIDE SEQUENCE [LARGE SCALE GENOMIC DNA]</scope>
    <source>
        <strain evidence="2 3">BRUESC1165</strain>
    </source>
</reference>
<dbReference type="Gene3D" id="3.10.290.30">
    <property type="entry name" value="MM3350-like"/>
    <property type="match status" value="1"/>
</dbReference>
<dbReference type="SUPFAM" id="SSF159941">
    <property type="entry name" value="MM3350-like"/>
    <property type="match status" value="1"/>
</dbReference>
<dbReference type="PANTHER" id="PTHR41878">
    <property type="entry name" value="LEXA REPRESSOR-RELATED"/>
    <property type="match status" value="1"/>
</dbReference>
<dbReference type="InterPro" id="IPR012912">
    <property type="entry name" value="Plasmid_pRiA4b_Orf3-like"/>
</dbReference>
<protein>
    <submittedName>
        <fullName evidence="2">Plasmid pRiA4b ORF-3 family protein</fullName>
    </submittedName>
</protein>
<dbReference type="PANTHER" id="PTHR41878:SF1">
    <property type="entry name" value="TNPR PROTEIN"/>
    <property type="match status" value="1"/>
</dbReference>
<evidence type="ECO:0000313" key="2">
    <source>
        <dbReference type="EMBL" id="MFC1456020.1"/>
    </source>
</evidence>
<proteinExistence type="predicted"/>
<keyword evidence="3" id="KW-1185">Reference proteome</keyword>
<dbReference type="Pfam" id="PF07929">
    <property type="entry name" value="PRiA4_ORF3"/>
    <property type="match status" value="1"/>
</dbReference>
<dbReference type="Proteomes" id="UP001593940">
    <property type="component" value="Unassembled WGS sequence"/>
</dbReference>